<reference evidence="1 2" key="1">
    <citation type="submission" date="2015-06" db="EMBL/GenBank/DDBJ databases">
        <title>Draft genome sequence of an Alphaproteobacteria species associated to the Mediterranean sponge Oscarella lobularis.</title>
        <authorList>
            <person name="Jourda C."/>
            <person name="Santini S."/>
            <person name="Claverie J.-M."/>
        </authorList>
    </citation>
    <scope>NUCLEOTIDE SEQUENCE [LARGE SCALE GENOMIC DNA]</scope>
    <source>
        <strain evidence="1">IGS</strain>
    </source>
</reference>
<dbReference type="RefSeq" id="WP_049642891.1">
    <property type="nucleotide sequence ID" value="NZ_LFTY01000002.1"/>
</dbReference>
<dbReference type="Proteomes" id="UP000037178">
    <property type="component" value="Unassembled WGS sequence"/>
</dbReference>
<dbReference type="STRING" id="1675527.AIOL_002071"/>
<dbReference type="InterPro" id="IPR029058">
    <property type="entry name" value="AB_hydrolase_fold"/>
</dbReference>
<evidence type="ECO:0000313" key="1">
    <source>
        <dbReference type="EMBL" id="KMW57112.1"/>
    </source>
</evidence>
<protein>
    <submittedName>
        <fullName evidence="1">Uncharacterized protein</fullName>
    </submittedName>
</protein>
<organism evidence="1 2">
    <name type="scientific">Candidatus Rhodobacter oscarellae</name>
    <dbReference type="NCBI Taxonomy" id="1675527"/>
    <lineage>
        <taxon>Bacteria</taxon>
        <taxon>Pseudomonadati</taxon>
        <taxon>Pseudomonadota</taxon>
        <taxon>Alphaproteobacteria</taxon>
        <taxon>Rhodobacterales</taxon>
        <taxon>Rhodobacter group</taxon>
        <taxon>Rhodobacter</taxon>
    </lineage>
</organism>
<dbReference type="Gene3D" id="3.40.50.1820">
    <property type="entry name" value="alpha/beta hydrolase"/>
    <property type="match status" value="1"/>
</dbReference>
<dbReference type="SUPFAM" id="SSF53474">
    <property type="entry name" value="alpha/beta-Hydrolases"/>
    <property type="match status" value="1"/>
</dbReference>
<dbReference type="EMBL" id="LFTY01000002">
    <property type="protein sequence ID" value="KMW57112.1"/>
    <property type="molecule type" value="Genomic_DNA"/>
</dbReference>
<dbReference type="AlphaFoldDB" id="A0A0J9E342"/>
<dbReference type="PATRIC" id="fig|1675527.3.peg.2178"/>
<comment type="caution">
    <text evidence="1">The sequence shown here is derived from an EMBL/GenBank/DDBJ whole genome shotgun (WGS) entry which is preliminary data.</text>
</comment>
<proteinExistence type="predicted"/>
<accession>A0A0J9E342</accession>
<gene>
    <name evidence="1" type="ORF">AIOL_002071</name>
</gene>
<keyword evidence="2" id="KW-1185">Reference proteome</keyword>
<sequence length="149" mass="16644">MPKAQGYAPTQYAGWQIKRRKQNNTPLRQAKYLAEGSYSVLIYGLRGHGKGDLGPIPRASNEHLGFDMAKPDVIDHTPRITAPALVVQNKNDPWTQMGMVQRYFDALTVEKELRLLDLEKSRFAAYDFIGSHPGELMGCFDTHLNGGAV</sequence>
<evidence type="ECO:0000313" key="2">
    <source>
        <dbReference type="Proteomes" id="UP000037178"/>
    </source>
</evidence>
<name>A0A0J9E342_9RHOB</name>
<dbReference type="OrthoDB" id="9798884at2"/>